<name>A0A917LP93_9FLAO</name>
<protein>
    <submittedName>
        <fullName evidence="3">Glycosyl transferase</fullName>
    </submittedName>
</protein>
<proteinExistence type="predicted"/>
<dbReference type="AlphaFoldDB" id="A0A917LP93"/>
<evidence type="ECO:0000259" key="1">
    <source>
        <dbReference type="Pfam" id="PF00534"/>
    </source>
</evidence>
<reference evidence="3" key="2">
    <citation type="submission" date="2020-09" db="EMBL/GenBank/DDBJ databases">
        <authorList>
            <person name="Sun Q."/>
            <person name="Zhou Y."/>
        </authorList>
    </citation>
    <scope>NUCLEOTIDE SEQUENCE</scope>
    <source>
        <strain evidence="3">CGMCC 1.12751</strain>
    </source>
</reference>
<dbReference type="Proteomes" id="UP000625976">
    <property type="component" value="Unassembled WGS sequence"/>
</dbReference>
<dbReference type="Pfam" id="PF13439">
    <property type="entry name" value="Glyco_transf_4"/>
    <property type="match status" value="1"/>
</dbReference>
<sequence length="364" mass="41372">MKKSIAFVLPNLNAGGAQRVISSLANLLIKEYHVLIVVHYKCEPFYKLNSNIKINYCQLQYNTNTNKLHSLTNNYRLVKNLTRILKEHKTDIAIAFLPATNIYTILASKFAKIPCIISERANPELFHINAFWHTVRKLAYPFSSRLVVQTIGTKNYFKKYSKSEIEIIKNPLNSDLLNKRDVLIPKENIILNVGRLIEIKNQDLLIRAFSNIKHGNWKLILVGDGDRYESYKKLISSLKMEEHIILAGNISDVSEYYNKAKIFAFTSKHEGFPNVITEAMSFGLACISTDCPFGPSELIKNNENGFLIPVGDQKALEIGLTELINNPELRNAFSEKSSLSLQANNPNEIASQWSTLINKLIEKQ</sequence>
<comment type="caution">
    <text evidence="3">The sequence shown here is derived from an EMBL/GenBank/DDBJ whole genome shotgun (WGS) entry which is preliminary data.</text>
</comment>
<dbReference type="GO" id="GO:0016757">
    <property type="term" value="F:glycosyltransferase activity"/>
    <property type="evidence" value="ECO:0007669"/>
    <property type="project" value="InterPro"/>
</dbReference>
<keyword evidence="4" id="KW-1185">Reference proteome</keyword>
<dbReference type="CDD" id="cd03820">
    <property type="entry name" value="GT4_AmsD-like"/>
    <property type="match status" value="1"/>
</dbReference>
<dbReference type="InterPro" id="IPR028098">
    <property type="entry name" value="Glyco_trans_4-like_N"/>
</dbReference>
<reference evidence="3" key="1">
    <citation type="journal article" date="2014" name="Int. J. Syst. Evol. Microbiol.">
        <title>Complete genome sequence of Corynebacterium casei LMG S-19264T (=DSM 44701T), isolated from a smear-ripened cheese.</title>
        <authorList>
            <consortium name="US DOE Joint Genome Institute (JGI-PGF)"/>
            <person name="Walter F."/>
            <person name="Albersmeier A."/>
            <person name="Kalinowski J."/>
            <person name="Ruckert C."/>
        </authorList>
    </citation>
    <scope>NUCLEOTIDE SEQUENCE</scope>
    <source>
        <strain evidence="3">CGMCC 1.12751</strain>
    </source>
</reference>
<feature type="domain" description="Glycosyltransferase subfamily 4-like N-terminal" evidence="2">
    <location>
        <begin position="15"/>
        <end position="174"/>
    </location>
</feature>
<evidence type="ECO:0000313" key="3">
    <source>
        <dbReference type="EMBL" id="GGG48424.1"/>
    </source>
</evidence>
<gene>
    <name evidence="3" type="ORF">GCM10010976_19720</name>
</gene>
<dbReference type="InterPro" id="IPR001296">
    <property type="entry name" value="Glyco_trans_1"/>
</dbReference>
<dbReference type="Pfam" id="PF00534">
    <property type="entry name" value="Glycos_transf_1"/>
    <property type="match status" value="1"/>
</dbReference>
<dbReference type="SUPFAM" id="SSF53756">
    <property type="entry name" value="UDP-Glycosyltransferase/glycogen phosphorylase"/>
    <property type="match status" value="1"/>
</dbReference>
<dbReference type="Gene3D" id="3.40.50.2000">
    <property type="entry name" value="Glycogen Phosphorylase B"/>
    <property type="match status" value="2"/>
</dbReference>
<accession>A0A917LP93</accession>
<dbReference type="PANTHER" id="PTHR45947:SF3">
    <property type="entry name" value="SULFOQUINOVOSYL TRANSFERASE SQD2"/>
    <property type="match status" value="1"/>
</dbReference>
<dbReference type="PANTHER" id="PTHR45947">
    <property type="entry name" value="SULFOQUINOVOSYL TRANSFERASE SQD2"/>
    <property type="match status" value="1"/>
</dbReference>
<dbReference type="InterPro" id="IPR050194">
    <property type="entry name" value="Glycosyltransferase_grp1"/>
</dbReference>
<feature type="domain" description="Glycosyl transferase family 1" evidence="1">
    <location>
        <begin position="183"/>
        <end position="336"/>
    </location>
</feature>
<organism evidence="3 4">
    <name type="scientific">Bizionia arctica</name>
    <dbReference type="NCBI Taxonomy" id="1495645"/>
    <lineage>
        <taxon>Bacteria</taxon>
        <taxon>Pseudomonadati</taxon>
        <taxon>Bacteroidota</taxon>
        <taxon>Flavobacteriia</taxon>
        <taxon>Flavobacteriales</taxon>
        <taxon>Flavobacteriaceae</taxon>
        <taxon>Bizionia</taxon>
    </lineage>
</organism>
<evidence type="ECO:0000313" key="4">
    <source>
        <dbReference type="Proteomes" id="UP000625976"/>
    </source>
</evidence>
<dbReference type="EMBL" id="BMFQ01000002">
    <property type="protein sequence ID" value="GGG48424.1"/>
    <property type="molecule type" value="Genomic_DNA"/>
</dbReference>
<dbReference type="RefSeq" id="WP_188464316.1">
    <property type="nucleotide sequence ID" value="NZ_BMFQ01000002.1"/>
</dbReference>
<keyword evidence="3" id="KW-0808">Transferase</keyword>
<evidence type="ECO:0000259" key="2">
    <source>
        <dbReference type="Pfam" id="PF13439"/>
    </source>
</evidence>